<dbReference type="Gene3D" id="1.10.620.20">
    <property type="entry name" value="Ribonucleotide Reductase, subunit A"/>
    <property type="match status" value="1"/>
</dbReference>
<accession>A0ABS5ZFH3</accession>
<dbReference type="EMBL" id="JAGSOY010000050">
    <property type="protein sequence ID" value="MBU2712821.1"/>
    <property type="molecule type" value="Genomic_DNA"/>
</dbReference>
<evidence type="ECO:0000313" key="2">
    <source>
        <dbReference type="Proteomes" id="UP000690515"/>
    </source>
</evidence>
<gene>
    <name evidence="1" type="ORF">KCG35_17270</name>
</gene>
<sequence length="321" mass="37527">MALETSVGNTQSFGLSSKYVEKWEKRSSIRTRPEKKIDFELDGFFFPEDKQPVLLDRRLKDISIENKSELMIRSLFKYLNDIVTLEIKLINSACNKIIYNDLPVAYPEQIKMNAYTVIIDEYYHVYVARDLINQLKARFPYLTEDALPDSDSFCAVNEIMKRLDAEHHDLFEIIAVCIFETTLVKELVEFFKSESVHPSIKNYVNDHMNDESRHYIYFLELLQYTWDRLPDKARRDIGANIADFVKMYLNIESEKEFNLNYLDSIIADHEENKQTVNTIYKGFEVTPDVPIVKNVISALKRTGLLDDENVKSGFTNIGWII</sequence>
<dbReference type="InterPro" id="IPR012348">
    <property type="entry name" value="RNR-like"/>
</dbReference>
<proteinExistence type="predicted"/>
<organism evidence="1 2">
    <name type="scientific">Zooshikella harenae</name>
    <dbReference type="NCBI Taxonomy" id="2827238"/>
    <lineage>
        <taxon>Bacteria</taxon>
        <taxon>Pseudomonadati</taxon>
        <taxon>Pseudomonadota</taxon>
        <taxon>Gammaproteobacteria</taxon>
        <taxon>Oceanospirillales</taxon>
        <taxon>Zooshikellaceae</taxon>
        <taxon>Zooshikella</taxon>
    </lineage>
</organism>
<dbReference type="RefSeq" id="WP_215821044.1">
    <property type="nucleotide sequence ID" value="NZ_JAGSOY010000050.1"/>
</dbReference>
<dbReference type="SUPFAM" id="SSF47240">
    <property type="entry name" value="Ferritin-like"/>
    <property type="match status" value="1"/>
</dbReference>
<evidence type="ECO:0000313" key="1">
    <source>
        <dbReference type="EMBL" id="MBU2712821.1"/>
    </source>
</evidence>
<dbReference type="InterPro" id="IPR025859">
    <property type="entry name" value="AurF/CmlI"/>
</dbReference>
<keyword evidence="2" id="KW-1185">Reference proteome</keyword>
<name>A0ABS5ZFH3_9GAMM</name>
<dbReference type="InterPro" id="IPR009078">
    <property type="entry name" value="Ferritin-like_SF"/>
</dbReference>
<dbReference type="Pfam" id="PF11583">
    <property type="entry name" value="AurF"/>
    <property type="match status" value="1"/>
</dbReference>
<dbReference type="Proteomes" id="UP000690515">
    <property type="component" value="Unassembled WGS sequence"/>
</dbReference>
<comment type="caution">
    <text evidence="1">The sequence shown here is derived from an EMBL/GenBank/DDBJ whole genome shotgun (WGS) entry which is preliminary data.</text>
</comment>
<reference evidence="1 2" key="1">
    <citation type="submission" date="2021-04" db="EMBL/GenBank/DDBJ databases">
        <authorList>
            <person name="Pira H."/>
            <person name="Risdian C."/>
            <person name="Wink J."/>
        </authorList>
    </citation>
    <scope>NUCLEOTIDE SEQUENCE [LARGE SCALE GENOMIC DNA]</scope>
    <source>
        <strain evidence="1 2">WH53</strain>
    </source>
</reference>
<protein>
    <submittedName>
        <fullName evidence="1">Diiron oxygenase</fullName>
    </submittedName>
</protein>